<evidence type="ECO:0000256" key="7">
    <source>
        <dbReference type="ARBA" id="ARBA00023284"/>
    </source>
</evidence>
<evidence type="ECO:0000256" key="1">
    <source>
        <dbReference type="ARBA" id="ARBA00001974"/>
    </source>
</evidence>
<dbReference type="PANTHER" id="PTHR22912:SF151">
    <property type="entry name" value="DIHYDROLIPOYL DEHYDROGENASE, MITOCHONDRIAL"/>
    <property type="match status" value="1"/>
</dbReference>
<dbReference type="GO" id="GO:0005739">
    <property type="term" value="C:mitochondrion"/>
    <property type="evidence" value="ECO:0007669"/>
    <property type="project" value="TreeGrafter"/>
</dbReference>
<dbReference type="GO" id="GO:0004148">
    <property type="term" value="F:dihydrolipoyl dehydrogenase (NADH) activity"/>
    <property type="evidence" value="ECO:0007669"/>
    <property type="project" value="TreeGrafter"/>
</dbReference>
<evidence type="ECO:0000256" key="5">
    <source>
        <dbReference type="ARBA" id="ARBA00023002"/>
    </source>
</evidence>
<evidence type="ECO:0000256" key="4">
    <source>
        <dbReference type="ARBA" id="ARBA00022827"/>
    </source>
</evidence>
<dbReference type="Proteomes" id="UP000224567">
    <property type="component" value="Unassembled WGS sequence"/>
</dbReference>
<evidence type="ECO:0000256" key="6">
    <source>
        <dbReference type="ARBA" id="ARBA00023157"/>
    </source>
</evidence>
<evidence type="ECO:0000256" key="8">
    <source>
        <dbReference type="SAM" id="SignalP"/>
    </source>
</evidence>
<comment type="similarity">
    <text evidence="2">Belongs to the class-I pyridine nucleotide-disulfide oxidoreductase family.</text>
</comment>
<keyword evidence="10" id="KW-1185">Reference proteome</keyword>
<protein>
    <submittedName>
        <fullName evidence="9">Dihydrolipoyl dehydrogenase 1, chloroplastic</fullName>
    </submittedName>
</protein>
<keyword evidence="3" id="KW-0285">Flavoprotein</keyword>
<keyword evidence="5" id="KW-0560">Oxidoreductase</keyword>
<dbReference type="AlphaFoldDB" id="A0A2G2WHS0"/>
<dbReference type="GO" id="GO:0045252">
    <property type="term" value="C:oxoglutarate dehydrogenase complex"/>
    <property type="evidence" value="ECO:0007669"/>
    <property type="project" value="TreeGrafter"/>
</dbReference>
<evidence type="ECO:0000256" key="3">
    <source>
        <dbReference type="ARBA" id="ARBA00022630"/>
    </source>
</evidence>
<dbReference type="OrthoDB" id="5956163at2759"/>
<feature type="chain" id="PRO_5013854763" evidence="8">
    <location>
        <begin position="30"/>
        <end position="83"/>
    </location>
</feature>
<dbReference type="GO" id="GO:0006103">
    <property type="term" value="P:2-oxoglutarate metabolic process"/>
    <property type="evidence" value="ECO:0007669"/>
    <property type="project" value="TreeGrafter"/>
</dbReference>
<dbReference type="SUPFAM" id="SSF51905">
    <property type="entry name" value="FAD/NAD(P)-binding domain"/>
    <property type="match status" value="1"/>
</dbReference>
<comment type="caution">
    <text evidence="9">The sequence shown here is derived from an EMBL/GenBank/DDBJ whole genome shotgun (WGS) entry which is preliminary data.</text>
</comment>
<dbReference type="InterPro" id="IPR036188">
    <property type="entry name" value="FAD/NAD-bd_sf"/>
</dbReference>
<proteinExistence type="inferred from homology"/>
<feature type="signal peptide" evidence="8">
    <location>
        <begin position="1"/>
        <end position="29"/>
    </location>
</feature>
<dbReference type="GO" id="GO:0050660">
    <property type="term" value="F:flavin adenine dinucleotide binding"/>
    <property type="evidence" value="ECO:0007669"/>
    <property type="project" value="TreeGrafter"/>
</dbReference>
<dbReference type="Gene3D" id="3.50.50.60">
    <property type="entry name" value="FAD/NAD(P)-binding domain"/>
    <property type="match status" value="1"/>
</dbReference>
<dbReference type="EMBL" id="MLFT02000006">
    <property type="protein sequence ID" value="PHT44784.1"/>
    <property type="molecule type" value="Genomic_DNA"/>
</dbReference>
<comment type="cofactor">
    <cofactor evidence="1">
        <name>FAD</name>
        <dbReference type="ChEBI" id="CHEBI:57692"/>
    </cofactor>
</comment>
<keyword evidence="7" id="KW-0676">Redox-active center</keyword>
<dbReference type="InterPro" id="IPR012999">
    <property type="entry name" value="Pyr_OxRdtase_I_AS"/>
</dbReference>
<keyword evidence="4" id="KW-0274">FAD</keyword>
<dbReference type="PROSITE" id="PS00076">
    <property type="entry name" value="PYRIDINE_REDOX_1"/>
    <property type="match status" value="1"/>
</dbReference>
<dbReference type="InterPro" id="IPR050151">
    <property type="entry name" value="Class-I_Pyr_Nuc-Dis_Oxidored"/>
</dbReference>
<accession>A0A2G2WHS0</accession>
<evidence type="ECO:0000256" key="2">
    <source>
        <dbReference type="ARBA" id="ARBA00007532"/>
    </source>
</evidence>
<dbReference type="STRING" id="33114.A0A2G2WHS0"/>
<reference evidence="10" key="2">
    <citation type="journal article" date="2017" name="J. Anim. Genet.">
        <title>Multiple reference genome sequences of hot pepper reveal the massive evolution of plant disease resistance genes by retroduplication.</title>
        <authorList>
            <person name="Kim S."/>
            <person name="Park J."/>
            <person name="Yeom S.-I."/>
            <person name="Kim Y.-M."/>
            <person name="Seo E."/>
            <person name="Kim K.-T."/>
            <person name="Kim M.-S."/>
            <person name="Lee J.M."/>
            <person name="Cheong K."/>
            <person name="Shin H.-S."/>
            <person name="Kim S.-B."/>
            <person name="Han K."/>
            <person name="Lee J."/>
            <person name="Park M."/>
            <person name="Lee H.-A."/>
            <person name="Lee H.-Y."/>
            <person name="Lee Y."/>
            <person name="Oh S."/>
            <person name="Lee J.H."/>
            <person name="Choi E."/>
            <person name="Choi E."/>
            <person name="Lee S.E."/>
            <person name="Jeon J."/>
            <person name="Kim H."/>
            <person name="Choi G."/>
            <person name="Song H."/>
            <person name="Lee J."/>
            <person name="Lee S.-C."/>
            <person name="Kwon J.-K."/>
            <person name="Lee H.-Y."/>
            <person name="Koo N."/>
            <person name="Hong Y."/>
            <person name="Kim R.W."/>
            <person name="Kang W.-H."/>
            <person name="Huh J.H."/>
            <person name="Kang B.-C."/>
            <person name="Yang T.-J."/>
            <person name="Lee Y.-H."/>
            <person name="Bennetzen J.L."/>
            <person name="Choi D."/>
        </authorList>
    </citation>
    <scope>NUCLEOTIDE SEQUENCE [LARGE SCALE GENOMIC DNA]</scope>
    <source>
        <strain evidence="10">cv. PBC81</strain>
    </source>
</reference>
<reference evidence="9 10" key="1">
    <citation type="journal article" date="2017" name="Genome Biol.">
        <title>New reference genome sequences of hot pepper reveal the massive evolution of plant disease-resistance genes by retroduplication.</title>
        <authorList>
            <person name="Kim S."/>
            <person name="Park J."/>
            <person name="Yeom S.I."/>
            <person name="Kim Y.M."/>
            <person name="Seo E."/>
            <person name="Kim K.T."/>
            <person name="Kim M.S."/>
            <person name="Lee J.M."/>
            <person name="Cheong K."/>
            <person name="Shin H.S."/>
            <person name="Kim S.B."/>
            <person name="Han K."/>
            <person name="Lee J."/>
            <person name="Park M."/>
            <person name="Lee H.A."/>
            <person name="Lee H.Y."/>
            <person name="Lee Y."/>
            <person name="Oh S."/>
            <person name="Lee J.H."/>
            <person name="Choi E."/>
            <person name="Choi E."/>
            <person name="Lee S.E."/>
            <person name="Jeon J."/>
            <person name="Kim H."/>
            <person name="Choi G."/>
            <person name="Song H."/>
            <person name="Lee J."/>
            <person name="Lee S.C."/>
            <person name="Kwon J.K."/>
            <person name="Lee H.Y."/>
            <person name="Koo N."/>
            <person name="Hong Y."/>
            <person name="Kim R.W."/>
            <person name="Kang W.H."/>
            <person name="Huh J.H."/>
            <person name="Kang B.C."/>
            <person name="Yang T.J."/>
            <person name="Lee Y.H."/>
            <person name="Bennetzen J.L."/>
            <person name="Choi D."/>
        </authorList>
    </citation>
    <scope>NUCLEOTIDE SEQUENCE [LARGE SCALE GENOMIC DNA]</scope>
    <source>
        <strain evidence="10">cv. PBC81</strain>
    </source>
</reference>
<organism evidence="9 10">
    <name type="scientific">Capsicum baccatum</name>
    <name type="common">Peruvian pepper</name>
    <dbReference type="NCBI Taxonomy" id="33114"/>
    <lineage>
        <taxon>Eukaryota</taxon>
        <taxon>Viridiplantae</taxon>
        <taxon>Streptophyta</taxon>
        <taxon>Embryophyta</taxon>
        <taxon>Tracheophyta</taxon>
        <taxon>Spermatophyta</taxon>
        <taxon>Magnoliopsida</taxon>
        <taxon>eudicotyledons</taxon>
        <taxon>Gunneridae</taxon>
        <taxon>Pentapetalae</taxon>
        <taxon>asterids</taxon>
        <taxon>lamiids</taxon>
        <taxon>Solanales</taxon>
        <taxon>Solanaceae</taxon>
        <taxon>Solanoideae</taxon>
        <taxon>Capsiceae</taxon>
        <taxon>Capsicum</taxon>
    </lineage>
</organism>
<evidence type="ECO:0000313" key="9">
    <source>
        <dbReference type="EMBL" id="PHT44784.1"/>
    </source>
</evidence>
<gene>
    <name evidence="9" type="ORF">CQW23_13942</name>
</gene>
<name>A0A2G2WHS0_CAPBA</name>
<sequence>MNAPSTGEAERLRAILVMLIGLKTAIVEGDIVGGTCVNTGCVPSKALLSVCGRMQELQNEHHLKSSGLQVFLSLPPRSLTNTK</sequence>
<dbReference type="PANTHER" id="PTHR22912">
    <property type="entry name" value="DISULFIDE OXIDOREDUCTASE"/>
    <property type="match status" value="1"/>
</dbReference>
<keyword evidence="8" id="KW-0732">Signal</keyword>
<keyword evidence="6" id="KW-1015">Disulfide bond</keyword>
<evidence type="ECO:0000313" key="10">
    <source>
        <dbReference type="Proteomes" id="UP000224567"/>
    </source>
</evidence>